<dbReference type="GO" id="GO:0005737">
    <property type="term" value="C:cytoplasm"/>
    <property type="evidence" value="ECO:0007669"/>
    <property type="project" value="TreeGrafter"/>
</dbReference>
<dbReference type="SUPFAM" id="SSF56300">
    <property type="entry name" value="Metallo-dependent phosphatases"/>
    <property type="match status" value="1"/>
</dbReference>
<feature type="domain" description="Serine/threonine specific protein phosphatases" evidence="2">
    <location>
        <begin position="102"/>
        <end position="107"/>
    </location>
</feature>
<keyword evidence="4" id="KW-1185">Reference proteome</keyword>
<dbReference type="Gene3D" id="3.60.21.10">
    <property type="match status" value="1"/>
</dbReference>
<reference evidence="4" key="1">
    <citation type="submission" date="2022-10" db="EMBL/GenBank/DDBJ databases">
        <title>Genome assembly of Pristionchus species.</title>
        <authorList>
            <person name="Yoshida K."/>
            <person name="Sommer R.J."/>
        </authorList>
    </citation>
    <scope>NUCLEOTIDE SEQUENCE [LARGE SCALE GENOMIC DNA]</scope>
    <source>
        <strain evidence="4">RS5460</strain>
    </source>
</reference>
<comment type="catalytic activity">
    <reaction evidence="1">
        <text>O-phospho-L-threonyl-[protein] + H2O = L-threonyl-[protein] + phosphate</text>
        <dbReference type="Rhea" id="RHEA:47004"/>
        <dbReference type="Rhea" id="RHEA-COMP:11060"/>
        <dbReference type="Rhea" id="RHEA-COMP:11605"/>
        <dbReference type="ChEBI" id="CHEBI:15377"/>
        <dbReference type="ChEBI" id="CHEBI:30013"/>
        <dbReference type="ChEBI" id="CHEBI:43474"/>
        <dbReference type="ChEBI" id="CHEBI:61977"/>
        <dbReference type="EC" id="3.1.3.16"/>
    </reaction>
</comment>
<evidence type="ECO:0000256" key="1">
    <source>
        <dbReference type="RuleBase" id="RU004273"/>
    </source>
</evidence>
<dbReference type="EC" id="3.1.3.16" evidence="1"/>
<gene>
    <name evidence="3" type="ORF">PMAYCL1PPCAC_28563</name>
</gene>
<dbReference type="PANTHER" id="PTHR11668">
    <property type="entry name" value="SERINE/THREONINE PROTEIN PHOSPHATASE"/>
    <property type="match status" value="1"/>
</dbReference>
<evidence type="ECO:0000313" key="3">
    <source>
        <dbReference type="EMBL" id="GMR58368.1"/>
    </source>
</evidence>
<dbReference type="EMBL" id="BTRK01000006">
    <property type="protein sequence ID" value="GMR58368.1"/>
    <property type="molecule type" value="Genomic_DNA"/>
</dbReference>
<dbReference type="InterPro" id="IPR029052">
    <property type="entry name" value="Metallo-depent_PP-like"/>
</dbReference>
<dbReference type="InterPro" id="IPR006186">
    <property type="entry name" value="Ser/Thr-sp_prot-phosphatase"/>
</dbReference>
<protein>
    <recommendedName>
        <fullName evidence="1">Serine/threonine-protein phosphatase</fullName>
        <ecNumber evidence="1">3.1.3.16</ecNumber>
    </recommendedName>
</protein>
<name>A0AAN5D7T1_9BILA</name>
<sequence>KLQYPFHFRDILRVMVHVKELFKKEPPLVECKLPIVVVGDIHGQFSDLQRVFTIFSDKERLGCFNQRFVFLGDYVDRGKQSLECIMLVFILKILFPGEFILLRGNHEMRPINMAYGFLMELEERYERRDARKLFFYFNEVFTFMPLCCIAGDTIMCMHGGICPEVTNREEFKKIPKPYINSGDHVITESLLWADPMYGEPRARPNKIRGLGVHFGEPLVDEICEKLGVKLIVRGHQMMMNGFKFFNGHKLVTVFTASHYYPDKLNHGAVMVVDATGRCGFRIIAPAKTVEEKVFRGEHEIANAHDNGYLTNPDVIKAVCTE</sequence>
<dbReference type="InterPro" id="IPR050341">
    <property type="entry name" value="PP1_catalytic_subunit"/>
</dbReference>
<feature type="non-terminal residue" evidence="3">
    <location>
        <position position="321"/>
    </location>
</feature>
<comment type="caution">
    <text evidence="3">The sequence shown here is derived from an EMBL/GenBank/DDBJ whole genome shotgun (WGS) entry which is preliminary data.</text>
</comment>
<dbReference type="Proteomes" id="UP001328107">
    <property type="component" value="Unassembled WGS sequence"/>
</dbReference>
<keyword evidence="1" id="KW-0378">Hydrolase</keyword>
<dbReference type="CDD" id="cd00144">
    <property type="entry name" value="MPP_PPP_family"/>
    <property type="match status" value="1"/>
</dbReference>
<organism evidence="3 4">
    <name type="scientific">Pristionchus mayeri</name>
    <dbReference type="NCBI Taxonomy" id="1317129"/>
    <lineage>
        <taxon>Eukaryota</taxon>
        <taxon>Metazoa</taxon>
        <taxon>Ecdysozoa</taxon>
        <taxon>Nematoda</taxon>
        <taxon>Chromadorea</taxon>
        <taxon>Rhabditida</taxon>
        <taxon>Rhabditina</taxon>
        <taxon>Diplogasteromorpha</taxon>
        <taxon>Diplogasteroidea</taxon>
        <taxon>Neodiplogasteridae</taxon>
        <taxon>Pristionchus</taxon>
    </lineage>
</organism>
<dbReference type="PRINTS" id="PR00114">
    <property type="entry name" value="STPHPHTASE"/>
</dbReference>
<feature type="non-terminal residue" evidence="3">
    <location>
        <position position="1"/>
    </location>
</feature>
<dbReference type="PROSITE" id="PS00125">
    <property type="entry name" value="SER_THR_PHOSPHATASE"/>
    <property type="match status" value="1"/>
</dbReference>
<evidence type="ECO:0000259" key="2">
    <source>
        <dbReference type="PROSITE" id="PS00125"/>
    </source>
</evidence>
<dbReference type="InterPro" id="IPR004843">
    <property type="entry name" value="Calcineurin-like_PHP"/>
</dbReference>
<dbReference type="SMART" id="SM00156">
    <property type="entry name" value="PP2Ac"/>
    <property type="match status" value="1"/>
</dbReference>
<dbReference type="GO" id="GO:0004722">
    <property type="term" value="F:protein serine/threonine phosphatase activity"/>
    <property type="evidence" value="ECO:0007669"/>
    <property type="project" value="UniProtKB-EC"/>
</dbReference>
<dbReference type="PANTHER" id="PTHR11668:SF491">
    <property type="entry name" value="SERINE_THREONINE-PROTEIN PHOSPHATASE"/>
    <property type="match status" value="1"/>
</dbReference>
<dbReference type="Pfam" id="PF00149">
    <property type="entry name" value="Metallophos"/>
    <property type="match status" value="1"/>
</dbReference>
<dbReference type="AlphaFoldDB" id="A0AAN5D7T1"/>
<comment type="similarity">
    <text evidence="1">Belongs to the PPP phosphatase family.</text>
</comment>
<accession>A0AAN5D7T1</accession>
<dbReference type="GO" id="GO:0005634">
    <property type="term" value="C:nucleus"/>
    <property type="evidence" value="ECO:0007669"/>
    <property type="project" value="TreeGrafter"/>
</dbReference>
<evidence type="ECO:0000313" key="4">
    <source>
        <dbReference type="Proteomes" id="UP001328107"/>
    </source>
</evidence>
<proteinExistence type="inferred from homology"/>